<organism evidence="8 9">
    <name type="scientific">Kitasatospora indigofera</name>
    <dbReference type="NCBI Taxonomy" id="67307"/>
    <lineage>
        <taxon>Bacteria</taxon>
        <taxon>Bacillati</taxon>
        <taxon>Actinomycetota</taxon>
        <taxon>Actinomycetes</taxon>
        <taxon>Kitasatosporales</taxon>
        <taxon>Streptomycetaceae</taxon>
        <taxon>Kitasatospora</taxon>
    </lineage>
</organism>
<proteinExistence type="predicted"/>
<dbReference type="EMBL" id="BNBO01000024">
    <property type="protein sequence ID" value="GHH74906.1"/>
    <property type="molecule type" value="Genomic_DNA"/>
</dbReference>
<comment type="caution">
    <text evidence="8">The sequence shown here is derived from an EMBL/GenBank/DDBJ whole genome shotgun (WGS) entry which is preliminary data.</text>
</comment>
<comment type="subcellular location">
    <subcellularLocation>
        <location evidence="1">Cell inner membrane</location>
    </subcellularLocation>
</comment>
<evidence type="ECO:0000256" key="7">
    <source>
        <dbReference type="SAM" id="MobiDB-lite"/>
    </source>
</evidence>
<reference evidence="8" key="1">
    <citation type="journal article" date="2014" name="Int. J. Syst. Evol. Microbiol.">
        <title>Complete genome sequence of Corynebacterium casei LMG S-19264T (=DSM 44701T), isolated from a smear-ripened cheese.</title>
        <authorList>
            <consortium name="US DOE Joint Genome Institute (JGI-PGF)"/>
            <person name="Walter F."/>
            <person name="Albersmeier A."/>
            <person name="Kalinowski J."/>
            <person name="Ruckert C."/>
        </authorList>
    </citation>
    <scope>NUCLEOTIDE SEQUENCE</scope>
    <source>
        <strain evidence="8">JCM 4646</strain>
    </source>
</reference>
<dbReference type="AlphaFoldDB" id="A0A919KWV0"/>
<dbReference type="CDD" id="cd07984">
    <property type="entry name" value="LPLAT_LABLAT-like"/>
    <property type="match status" value="1"/>
</dbReference>
<keyword evidence="4" id="KW-0808">Transferase</keyword>
<dbReference type="NCBIfam" id="NF005919">
    <property type="entry name" value="PRK07920.1"/>
    <property type="match status" value="1"/>
</dbReference>
<dbReference type="GO" id="GO:0016746">
    <property type="term" value="F:acyltransferase activity"/>
    <property type="evidence" value="ECO:0007669"/>
    <property type="project" value="UniProtKB-KW"/>
</dbReference>
<keyword evidence="6 8" id="KW-0012">Acyltransferase</keyword>
<feature type="compositionally biased region" description="Low complexity" evidence="7">
    <location>
        <begin position="316"/>
        <end position="325"/>
    </location>
</feature>
<dbReference type="InterPro" id="IPR004960">
    <property type="entry name" value="LipA_acyltrans"/>
</dbReference>
<keyword evidence="5" id="KW-0472">Membrane</keyword>
<dbReference type="PANTHER" id="PTHR30606:SF10">
    <property type="entry name" value="PHOSPHATIDYLINOSITOL MANNOSIDE ACYLTRANSFERASE"/>
    <property type="match status" value="1"/>
</dbReference>
<protein>
    <submittedName>
        <fullName evidence="8">Lipid A biosynthesis lauroyl acyltransferase</fullName>
    </submittedName>
</protein>
<evidence type="ECO:0000313" key="8">
    <source>
        <dbReference type="EMBL" id="GHH74906.1"/>
    </source>
</evidence>
<evidence type="ECO:0000256" key="3">
    <source>
        <dbReference type="ARBA" id="ARBA00022519"/>
    </source>
</evidence>
<evidence type="ECO:0000256" key="5">
    <source>
        <dbReference type="ARBA" id="ARBA00023136"/>
    </source>
</evidence>
<dbReference type="Pfam" id="PF03279">
    <property type="entry name" value="Lip_A_acyltrans"/>
    <property type="match status" value="1"/>
</dbReference>
<dbReference type="Proteomes" id="UP000617734">
    <property type="component" value="Unassembled WGS sequence"/>
</dbReference>
<evidence type="ECO:0000256" key="2">
    <source>
        <dbReference type="ARBA" id="ARBA00022475"/>
    </source>
</evidence>
<dbReference type="GeneID" id="95354663"/>
<evidence type="ECO:0000313" key="9">
    <source>
        <dbReference type="Proteomes" id="UP000617734"/>
    </source>
</evidence>
<keyword evidence="9" id="KW-1185">Reference proteome</keyword>
<dbReference type="RefSeq" id="WP_190212485.1">
    <property type="nucleotide sequence ID" value="NZ_BNBO01000024.1"/>
</dbReference>
<accession>A0A919KWV0</accession>
<evidence type="ECO:0000256" key="6">
    <source>
        <dbReference type="ARBA" id="ARBA00023315"/>
    </source>
</evidence>
<name>A0A919KWV0_9ACTN</name>
<gene>
    <name evidence="8" type="ORF">GCM10018781_42670</name>
</gene>
<reference evidence="8" key="2">
    <citation type="submission" date="2020-09" db="EMBL/GenBank/DDBJ databases">
        <authorList>
            <person name="Sun Q."/>
            <person name="Ohkuma M."/>
        </authorList>
    </citation>
    <scope>NUCLEOTIDE SEQUENCE</scope>
    <source>
        <strain evidence="8">JCM 4646</strain>
    </source>
</reference>
<dbReference type="GO" id="GO:0009247">
    <property type="term" value="P:glycolipid biosynthetic process"/>
    <property type="evidence" value="ECO:0007669"/>
    <property type="project" value="UniProtKB-ARBA"/>
</dbReference>
<evidence type="ECO:0000256" key="1">
    <source>
        <dbReference type="ARBA" id="ARBA00004533"/>
    </source>
</evidence>
<dbReference type="PANTHER" id="PTHR30606">
    <property type="entry name" value="LIPID A BIOSYNTHESIS LAUROYL ACYLTRANSFERASE"/>
    <property type="match status" value="1"/>
</dbReference>
<dbReference type="GO" id="GO:0005886">
    <property type="term" value="C:plasma membrane"/>
    <property type="evidence" value="ECO:0007669"/>
    <property type="project" value="UniProtKB-SubCell"/>
</dbReference>
<keyword evidence="3" id="KW-0997">Cell inner membrane</keyword>
<sequence>MKDRLVYSAYALGWAALKHLPERAAAGLFDQIADAAWRKRGKRVLQLEANLLRVRPDADEARLRELSRAGMRSYLRYWMESFRLPVWSRERIARSMAVEGLEHLTAAMESGRGSVIALPHMGNWDLAGAWVASHVGYPFTTVAERLEPERLFERFVAYRESLGMEVLPLTGSDVSVVGTLARRLRAGKLVCLVGDRDLSEAGVEVTFFGEATRMPAGPAALCLRTGAALLPVTLWYDGPVMRARIHPEVLPPAGDDPKARTAAMVQSTADVWAEGIREHPEDWHMLQRLWLADLAVREPAAAEPAEPAAPVPAPGTEPAAEPAGP</sequence>
<feature type="region of interest" description="Disordered" evidence="7">
    <location>
        <begin position="299"/>
        <end position="325"/>
    </location>
</feature>
<evidence type="ECO:0000256" key="4">
    <source>
        <dbReference type="ARBA" id="ARBA00022679"/>
    </source>
</evidence>
<keyword evidence="2" id="KW-1003">Cell membrane</keyword>